<sequence>MAGDEVDQAGGILQNAGSETAGEKWRFLADRDQISKIEVFAQLASHDLDELKQERWQGG</sequence>
<keyword evidence="3" id="KW-1185">Reference proteome</keyword>
<organism evidence="2 3">
    <name type="scientific">Paraburkholderia terrae</name>
    <dbReference type="NCBI Taxonomy" id="311230"/>
    <lineage>
        <taxon>Bacteria</taxon>
        <taxon>Pseudomonadati</taxon>
        <taxon>Pseudomonadota</taxon>
        <taxon>Betaproteobacteria</taxon>
        <taxon>Burkholderiales</taxon>
        <taxon>Burkholderiaceae</taxon>
        <taxon>Paraburkholderia</taxon>
    </lineage>
</organism>
<dbReference type="EMBL" id="AP024958">
    <property type="protein sequence ID" value="BCZ85197.1"/>
    <property type="molecule type" value="Genomic_DNA"/>
</dbReference>
<protein>
    <submittedName>
        <fullName evidence="2">Uncharacterized protein</fullName>
    </submittedName>
</protein>
<proteinExistence type="predicted"/>
<name>A0ABM7U1Y0_9BURK</name>
<evidence type="ECO:0000313" key="1">
    <source>
        <dbReference type="EMBL" id="BCZ85197.1"/>
    </source>
</evidence>
<dbReference type="EMBL" id="AP024958">
    <property type="protein sequence ID" value="BCZ85286.1"/>
    <property type="molecule type" value="Genomic_DNA"/>
</dbReference>
<accession>A0ABM7U1Y0</accession>
<reference evidence="2 3" key="1">
    <citation type="journal article" date="2022" name="Front. Microbiol.">
        <title>Identification and characterization of a novel class of self-sufficient cytochrome P450 hydroxylase involved in cyclohexanecarboxylate degradation in Paraburkholderia terrae strain KU-64.</title>
        <authorList>
            <person name="Yamamoto T."/>
            <person name="Hasegawa Y."/>
            <person name="Iwaki H."/>
        </authorList>
    </citation>
    <scope>NUCLEOTIDE SEQUENCE [LARGE SCALE GENOMIC DNA]</scope>
    <source>
        <strain evidence="2 3">KU-64</strain>
    </source>
</reference>
<evidence type="ECO:0000313" key="3">
    <source>
        <dbReference type="Proteomes" id="UP001319874"/>
    </source>
</evidence>
<evidence type="ECO:0000313" key="2">
    <source>
        <dbReference type="EMBL" id="BCZ85286.1"/>
    </source>
</evidence>
<dbReference type="Proteomes" id="UP001319874">
    <property type="component" value="Chromosome 4"/>
</dbReference>
<gene>
    <name evidence="1" type="ORF">PTKU64_88720</name>
    <name evidence="2" type="ORF">PTKU64_89610</name>
</gene>